<keyword evidence="1" id="KW-0472">Membrane</keyword>
<reference evidence="2 3" key="1">
    <citation type="submission" date="2019-10" db="EMBL/GenBank/DDBJ databases">
        <title>Actinomadura rubteroloni sp. nov. and Actinomadura macrotermitis sp. nov., isolated from the gut of fungus growing-termite Macrotermes natalensis.</title>
        <authorList>
            <person name="Benndorf R."/>
            <person name="Martin K."/>
            <person name="Kuefner M."/>
            <person name="De Beer W."/>
            <person name="Kaster A.-K."/>
            <person name="Vollmers J."/>
            <person name="Poulsen M."/>
            <person name="Beemelmanns C."/>
        </authorList>
    </citation>
    <scope>NUCLEOTIDE SEQUENCE [LARGE SCALE GENOMIC DNA]</scope>
    <source>
        <strain evidence="2 3">RB68</strain>
    </source>
</reference>
<keyword evidence="1" id="KW-0812">Transmembrane</keyword>
<accession>A0A7K0BVH8</accession>
<dbReference type="OrthoDB" id="5189994at2"/>
<dbReference type="RefSeq" id="WP_153533284.1">
    <property type="nucleotide sequence ID" value="NZ_WEGH01000002.1"/>
</dbReference>
<comment type="caution">
    <text evidence="2">The sequence shown here is derived from an EMBL/GenBank/DDBJ whole genome shotgun (WGS) entry which is preliminary data.</text>
</comment>
<dbReference type="EMBL" id="WEGH01000002">
    <property type="protein sequence ID" value="MQY05181.1"/>
    <property type="molecule type" value="Genomic_DNA"/>
</dbReference>
<proteinExistence type="predicted"/>
<name>A0A7K0BVH8_9ACTN</name>
<evidence type="ECO:0000313" key="2">
    <source>
        <dbReference type="EMBL" id="MQY05181.1"/>
    </source>
</evidence>
<dbReference type="PROSITE" id="PS51257">
    <property type="entry name" value="PROKAR_LIPOPROTEIN"/>
    <property type="match status" value="1"/>
</dbReference>
<feature type="transmembrane region" description="Helical" evidence="1">
    <location>
        <begin position="12"/>
        <end position="29"/>
    </location>
</feature>
<protein>
    <submittedName>
        <fullName evidence="2">Uncharacterized protein</fullName>
    </submittedName>
</protein>
<organism evidence="2 3">
    <name type="scientific">Actinomadura macrotermitis</name>
    <dbReference type="NCBI Taxonomy" id="2585200"/>
    <lineage>
        <taxon>Bacteria</taxon>
        <taxon>Bacillati</taxon>
        <taxon>Actinomycetota</taxon>
        <taxon>Actinomycetes</taxon>
        <taxon>Streptosporangiales</taxon>
        <taxon>Thermomonosporaceae</taxon>
        <taxon>Actinomadura</taxon>
    </lineage>
</organism>
<dbReference type="Proteomes" id="UP000487268">
    <property type="component" value="Unassembled WGS sequence"/>
</dbReference>
<keyword evidence="3" id="KW-1185">Reference proteome</keyword>
<gene>
    <name evidence="2" type="ORF">ACRB68_32510</name>
</gene>
<evidence type="ECO:0000313" key="3">
    <source>
        <dbReference type="Proteomes" id="UP000487268"/>
    </source>
</evidence>
<keyword evidence="1" id="KW-1133">Transmembrane helix</keyword>
<feature type="transmembrane region" description="Helical" evidence="1">
    <location>
        <begin position="41"/>
        <end position="61"/>
    </location>
</feature>
<sequence>MKVSVARAVDRGVIFAATVMLACKQYGFPSERTWDSFNGKYSFVLIGLIVIAGFFGLASPFESFTQRLRIERRVVMRRHILTAFGQLLEICKAINPPNSTSDLGLHFWQKKRTVRHPLNGELVRISTYRLGAAPATRKLRPRLGVGVVGLCWKYDQETGVNVEEVARSLVDRDTFESFRDQKGVDAVMGFTWEEFQRYSHRGAVFASPVRNARSRFVGCVSFDVSRGYDDMDVQRVWHVLNSLSFVLGQDGFEDA</sequence>
<dbReference type="AlphaFoldDB" id="A0A7K0BVH8"/>
<evidence type="ECO:0000256" key="1">
    <source>
        <dbReference type="SAM" id="Phobius"/>
    </source>
</evidence>